<evidence type="ECO:0000256" key="1">
    <source>
        <dbReference type="SAM" id="MobiDB-lite"/>
    </source>
</evidence>
<protein>
    <recommendedName>
        <fullName evidence="5">Lipoprotein</fullName>
    </recommendedName>
</protein>
<evidence type="ECO:0000256" key="2">
    <source>
        <dbReference type="SAM" id="SignalP"/>
    </source>
</evidence>
<dbReference type="RefSeq" id="WP_047763177.1">
    <property type="nucleotide sequence ID" value="NZ_LAQL01000003.1"/>
</dbReference>
<proteinExistence type="predicted"/>
<keyword evidence="2" id="KW-0732">Signal</keyword>
<comment type="caution">
    <text evidence="3">The sequence shown here is derived from an EMBL/GenBank/DDBJ whole genome shotgun (WGS) entry which is preliminary data.</text>
</comment>
<evidence type="ECO:0008006" key="5">
    <source>
        <dbReference type="Google" id="ProtNLM"/>
    </source>
</evidence>
<dbReference type="Proteomes" id="UP000035444">
    <property type="component" value="Unassembled WGS sequence"/>
</dbReference>
<reference evidence="3 4" key="1">
    <citation type="submission" date="2015-03" db="EMBL/GenBank/DDBJ databases">
        <title>Genome Sequence of Kiloniella spongiae MEBiC09566, isolated from a marine sponge.</title>
        <authorList>
            <person name="Shao Z."/>
            <person name="Wang L."/>
            <person name="Li X."/>
        </authorList>
    </citation>
    <scope>NUCLEOTIDE SEQUENCE [LARGE SCALE GENOMIC DNA]</scope>
    <source>
        <strain evidence="3 4">MEBiC09566</strain>
    </source>
</reference>
<feature type="compositionally biased region" description="Low complexity" evidence="1">
    <location>
        <begin position="172"/>
        <end position="182"/>
    </location>
</feature>
<evidence type="ECO:0000313" key="4">
    <source>
        <dbReference type="Proteomes" id="UP000035444"/>
    </source>
</evidence>
<organism evidence="3 4">
    <name type="scientific">Kiloniella spongiae</name>
    <dbReference type="NCBI Taxonomy" id="1489064"/>
    <lineage>
        <taxon>Bacteria</taxon>
        <taxon>Pseudomonadati</taxon>
        <taxon>Pseudomonadota</taxon>
        <taxon>Alphaproteobacteria</taxon>
        <taxon>Rhodospirillales</taxon>
        <taxon>Kiloniellaceae</taxon>
        <taxon>Kiloniella</taxon>
    </lineage>
</organism>
<feature type="chain" id="PRO_5002597459" description="Lipoprotein" evidence="2">
    <location>
        <begin position="21"/>
        <end position="182"/>
    </location>
</feature>
<dbReference type="OrthoDB" id="7361974at2"/>
<dbReference type="PROSITE" id="PS51257">
    <property type="entry name" value="PROKAR_LIPOPROTEIN"/>
    <property type="match status" value="1"/>
</dbReference>
<dbReference type="InterPro" id="IPR009576">
    <property type="entry name" value="Biofilm_formation_YgiB"/>
</dbReference>
<dbReference type="STRING" id="1489064.WH96_06010"/>
<dbReference type="Pfam" id="PF06693">
    <property type="entry name" value="DUF1190"/>
    <property type="match status" value="1"/>
</dbReference>
<sequence length="182" mass="19377">MKRSKSLKIALMGASVLALSACEEPQDVAIFENADQCSQQDGFDRASCEENMQLAKEEHIRVSPKYTSVEDCEADFGSTQCEIAPVQTSSGGSVFMPLMMGYMMGNMLSGGSRVATQPLYRSADDPKNFRTGDNQKVAGKTGVSKVPANVAKAPTTKTSTVRRGGFGASAPRTTSSRRSFGG</sequence>
<dbReference type="AlphaFoldDB" id="A0A0H2MYM8"/>
<keyword evidence="4" id="KW-1185">Reference proteome</keyword>
<feature type="region of interest" description="Disordered" evidence="1">
    <location>
        <begin position="122"/>
        <end position="182"/>
    </location>
</feature>
<dbReference type="EMBL" id="LAQL01000003">
    <property type="protein sequence ID" value="KLN61840.1"/>
    <property type="molecule type" value="Genomic_DNA"/>
</dbReference>
<feature type="signal peptide" evidence="2">
    <location>
        <begin position="1"/>
        <end position="20"/>
    </location>
</feature>
<name>A0A0H2MYM8_9PROT</name>
<accession>A0A0H2MYM8</accession>
<evidence type="ECO:0000313" key="3">
    <source>
        <dbReference type="EMBL" id="KLN61840.1"/>
    </source>
</evidence>
<gene>
    <name evidence="3" type="ORF">WH96_06010</name>
</gene>